<feature type="transmembrane region" description="Helical" evidence="5">
    <location>
        <begin position="223"/>
        <end position="245"/>
    </location>
</feature>
<dbReference type="InterPro" id="IPR002657">
    <property type="entry name" value="BilAc:Na_symport/Acr3"/>
</dbReference>
<feature type="transmembrane region" description="Helical" evidence="5">
    <location>
        <begin position="191"/>
        <end position="211"/>
    </location>
</feature>
<dbReference type="InterPro" id="IPR038770">
    <property type="entry name" value="Na+/solute_symporter_sf"/>
</dbReference>
<evidence type="ECO:0000256" key="5">
    <source>
        <dbReference type="SAM" id="Phobius"/>
    </source>
</evidence>
<feature type="transmembrane region" description="Helical" evidence="5">
    <location>
        <begin position="69"/>
        <end position="87"/>
    </location>
</feature>
<dbReference type="Gene3D" id="1.20.1530.20">
    <property type="match status" value="1"/>
</dbReference>
<keyword evidence="3 5" id="KW-1133">Transmembrane helix</keyword>
<feature type="transmembrane region" description="Helical" evidence="5">
    <location>
        <begin position="266"/>
        <end position="290"/>
    </location>
</feature>
<proteinExistence type="predicted"/>
<feature type="transmembrane region" description="Helical" evidence="5">
    <location>
        <begin position="156"/>
        <end position="179"/>
    </location>
</feature>
<feature type="transmembrane region" description="Helical" evidence="5">
    <location>
        <begin position="93"/>
        <end position="117"/>
    </location>
</feature>
<feature type="transmembrane region" description="Helical" evidence="5">
    <location>
        <begin position="124"/>
        <end position="150"/>
    </location>
</feature>
<protein>
    <submittedName>
        <fullName evidence="6">Bile acid:sodium symporter family protein</fullName>
    </submittedName>
</protein>
<evidence type="ECO:0000256" key="3">
    <source>
        <dbReference type="ARBA" id="ARBA00022989"/>
    </source>
</evidence>
<reference evidence="7" key="1">
    <citation type="submission" date="2023-07" db="EMBL/GenBank/DDBJ databases">
        <title>Novel species in the genus Lipingzhangella isolated from Sambhar Salt Lake.</title>
        <authorList>
            <person name="Jiya N."/>
            <person name="Kajale S."/>
            <person name="Sharma A."/>
        </authorList>
    </citation>
    <scope>NUCLEOTIDE SEQUENCE [LARGE SCALE GENOMIC DNA]</scope>
    <source>
        <strain evidence="7">LS1_29</strain>
    </source>
</reference>
<evidence type="ECO:0000256" key="2">
    <source>
        <dbReference type="ARBA" id="ARBA00022692"/>
    </source>
</evidence>
<keyword evidence="2 5" id="KW-0812">Transmembrane</keyword>
<dbReference type="PANTHER" id="PTHR10361:SF28">
    <property type="entry name" value="P3 PROTEIN-RELATED"/>
    <property type="match status" value="1"/>
</dbReference>
<evidence type="ECO:0000313" key="6">
    <source>
        <dbReference type="EMBL" id="MDS1268994.1"/>
    </source>
</evidence>
<evidence type="ECO:0000256" key="4">
    <source>
        <dbReference type="ARBA" id="ARBA00023136"/>
    </source>
</evidence>
<dbReference type="InterPro" id="IPR004710">
    <property type="entry name" value="Bilac:Na_transpt"/>
</dbReference>
<dbReference type="Pfam" id="PF01758">
    <property type="entry name" value="SBF"/>
    <property type="match status" value="1"/>
</dbReference>
<dbReference type="EMBL" id="JAVLVT010000001">
    <property type="protein sequence ID" value="MDS1268994.1"/>
    <property type="molecule type" value="Genomic_DNA"/>
</dbReference>
<sequence>MATAQQNTWVGRWFALFVVAGAAIGLVTGDEAARLAPHIPLLLGIIMFGMGLTLRPVDFRTVLRHPGAVALGLTTQFLVMPLVAWGVGTGLGLAPPLLVGMILVGAAPGGTASNVIVYMSRGDVALSVSMTTVSTLLAPLVTPLLVVWLAGSTLEVAATALFTDIVQIVLLPVLGGLVVRTLLPRLVERALPLLPVVSALGIMVVVAAIFGANADEVLTTGGLLALAVVAHNTLGLLLGYGAAWASRLPEETRRAVSIEVGMQNSGLATALATAHFAPLAALPGALFSVWHNLSGAVLATVWARQPTGQIPPDARCSRPPE</sequence>
<organism evidence="6 7">
    <name type="scientific">Lipingzhangella rawalii</name>
    <dbReference type="NCBI Taxonomy" id="2055835"/>
    <lineage>
        <taxon>Bacteria</taxon>
        <taxon>Bacillati</taxon>
        <taxon>Actinomycetota</taxon>
        <taxon>Actinomycetes</taxon>
        <taxon>Streptosporangiales</taxon>
        <taxon>Nocardiopsidaceae</taxon>
        <taxon>Lipingzhangella</taxon>
    </lineage>
</organism>
<comment type="caution">
    <text evidence="6">The sequence shown here is derived from an EMBL/GenBank/DDBJ whole genome shotgun (WGS) entry which is preliminary data.</text>
</comment>
<accession>A0ABU2H112</accession>
<evidence type="ECO:0000256" key="1">
    <source>
        <dbReference type="ARBA" id="ARBA00004141"/>
    </source>
</evidence>
<dbReference type="PANTHER" id="PTHR10361">
    <property type="entry name" value="SODIUM-BILE ACID COTRANSPORTER"/>
    <property type="match status" value="1"/>
</dbReference>
<dbReference type="Proteomes" id="UP001250214">
    <property type="component" value="Unassembled WGS sequence"/>
</dbReference>
<evidence type="ECO:0000313" key="7">
    <source>
        <dbReference type="Proteomes" id="UP001250214"/>
    </source>
</evidence>
<name>A0ABU2H112_9ACTN</name>
<gene>
    <name evidence="6" type="ORF">RIF23_01655</name>
</gene>
<dbReference type="RefSeq" id="WP_310910509.1">
    <property type="nucleotide sequence ID" value="NZ_JAVLVT010000001.1"/>
</dbReference>
<keyword evidence="4 5" id="KW-0472">Membrane</keyword>
<keyword evidence="7" id="KW-1185">Reference proteome</keyword>
<comment type="subcellular location">
    <subcellularLocation>
        <location evidence="1">Membrane</location>
        <topology evidence="1">Multi-pass membrane protein</topology>
    </subcellularLocation>
</comment>
<feature type="transmembrane region" description="Helical" evidence="5">
    <location>
        <begin position="39"/>
        <end position="57"/>
    </location>
</feature>